<sequence length="139" mass="15060">MSDQTFSELNEAESAWLASLLDELVAAGIDLSPEDLSQYFDNEWGAWAALAEDARPDPSATITRIGAGVGAVVAERLGFGWGVVTDEYGSDLAIRGEIRELTFFPISSVAKRWMSGDLGWIVPFVNWAITSVEDARSTS</sequence>
<reference evidence="2 3" key="1">
    <citation type="submission" date="2023-04" db="EMBL/GenBank/DDBJ databases">
        <title>Genome Encyclopedia of Bacteria and Archaea VI: Functional Genomics of Type Strains.</title>
        <authorList>
            <person name="Whitman W."/>
        </authorList>
    </citation>
    <scope>NUCLEOTIDE SEQUENCE [LARGE SCALE GENOMIC DNA]</scope>
    <source>
        <strain evidence="2 3">SG_E_30_P1</strain>
    </source>
</reference>
<dbReference type="InterPro" id="IPR024266">
    <property type="entry name" value="DUF3806"/>
</dbReference>
<accession>A0ABT6KKI4</accession>
<protein>
    <recommendedName>
        <fullName evidence="1">DUF3806 domain-containing protein</fullName>
    </recommendedName>
</protein>
<dbReference type="Pfam" id="PF12713">
    <property type="entry name" value="DUF3806"/>
    <property type="match status" value="1"/>
</dbReference>
<dbReference type="RefSeq" id="WP_322132720.1">
    <property type="nucleotide sequence ID" value="NZ_CP085036.1"/>
</dbReference>
<gene>
    <name evidence="2" type="ORF">M2152_000546</name>
</gene>
<comment type="caution">
    <text evidence="2">The sequence shown here is derived from an EMBL/GenBank/DDBJ whole genome shotgun (WGS) entry which is preliminary data.</text>
</comment>
<keyword evidence="3" id="KW-1185">Reference proteome</keyword>
<name>A0ABT6KKI4_9MICO</name>
<dbReference type="EMBL" id="JARXVQ010000001">
    <property type="protein sequence ID" value="MDH6180364.1"/>
    <property type="molecule type" value="Genomic_DNA"/>
</dbReference>
<proteinExistence type="predicted"/>
<evidence type="ECO:0000313" key="2">
    <source>
        <dbReference type="EMBL" id="MDH6180364.1"/>
    </source>
</evidence>
<evidence type="ECO:0000259" key="1">
    <source>
        <dbReference type="Pfam" id="PF12713"/>
    </source>
</evidence>
<dbReference type="Proteomes" id="UP001160142">
    <property type="component" value="Unassembled WGS sequence"/>
</dbReference>
<feature type="domain" description="DUF3806" evidence="1">
    <location>
        <begin position="59"/>
        <end position="117"/>
    </location>
</feature>
<evidence type="ECO:0000313" key="3">
    <source>
        <dbReference type="Proteomes" id="UP001160142"/>
    </source>
</evidence>
<organism evidence="2 3">
    <name type="scientific">Antiquaquibacter oligotrophicus</name>
    <dbReference type="NCBI Taxonomy" id="2880260"/>
    <lineage>
        <taxon>Bacteria</taxon>
        <taxon>Bacillati</taxon>
        <taxon>Actinomycetota</taxon>
        <taxon>Actinomycetes</taxon>
        <taxon>Micrococcales</taxon>
        <taxon>Microbacteriaceae</taxon>
        <taxon>Antiquaquibacter</taxon>
    </lineage>
</organism>